<dbReference type="Gene3D" id="3.40.50.12710">
    <property type="match status" value="1"/>
</dbReference>
<dbReference type="PANTHER" id="PTHR12049">
    <property type="entry name" value="PROTEIN ARGININE METHYLTRANSFERASE NDUFAF7, MITOCHONDRIAL"/>
    <property type="match status" value="1"/>
</dbReference>
<dbReference type="InterPro" id="IPR003788">
    <property type="entry name" value="NDUFAF7"/>
</dbReference>
<evidence type="ECO:0000256" key="6">
    <source>
        <dbReference type="ARBA" id="ARBA00048612"/>
    </source>
</evidence>
<keyword evidence="3 7" id="KW-0489">Methyltransferase</keyword>
<comment type="similarity">
    <text evidence="2 7">Belongs to the NDUFAF7 family.</text>
</comment>
<comment type="catalytic activity">
    <reaction evidence="6 7">
        <text>L-arginyl-[protein] + 2 S-adenosyl-L-methionine = N(omega),N(omega)'-dimethyl-L-arginyl-[protein] + 2 S-adenosyl-L-homocysteine + 2 H(+)</text>
        <dbReference type="Rhea" id="RHEA:48108"/>
        <dbReference type="Rhea" id="RHEA-COMP:10532"/>
        <dbReference type="Rhea" id="RHEA-COMP:11992"/>
        <dbReference type="ChEBI" id="CHEBI:15378"/>
        <dbReference type="ChEBI" id="CHEBI:29965"/>
        <dbReference type="ChEBI" id="CHEBI:57856"/>
        <dbReference type="ChEBI" id="CHEBI:59789"/>
        <dbReference type="ChEBI" id="CHEBI:88221"/>
        <dbReference type="EC" id="2.1.1.320"/>
    </reaction>
</comment>
<evidence type="ECO:0000256" key="5">
    <source>
        <dbReference type="ARBA" id="ARBA00023128"/>
    </source>
</evidence>
<organism evidence="8 9">
    <name type="scientific">Fistulifera solaris</name>
    <name type="common">Oleaginous diatom</name>
    <dbReference type="NCBI Taxonomy" id="1519565"/>
    <lineage>
        <taxon>Eukaryota</taxon>
        <taxon>Sar</taxon>
        <taxon>Stramenopiles</taxon>
        <taxon>Ochrophyta</taxon>
        <taxon>Bacillariophyta</taxon>
        <taxon>Bacillariophyceae</taxon>
        <taxon>Bacillariophycidae</taxon>
        <taxon>Naviculales</taxon>
        <taxon>Naviculaceae</taxon>
        <taxon>Fistulifera</taxon>
    </lineage>
</organism>
<keyword evidence="4 7" id="KW-0808">Transferase</keyword>
<dbReference type="InParanoid" id="A0A1Z5JMH1"/>
<dbReference type="Pfam" id="PF02636">
    <property type="entry name" value="Methyltransf_28"/>
    <property type="match status" value="1"/>
</dbReference>
<proteinExistence type="inferred from homology"/>
<dbReference type="PANTHER" id="PTHR12049:SF5">
    <property type="entry name" value="PROTEIN ARGININE METHYLTRANSFERASE NDUFAF7 HOMOLOG, MITOCHONDRIAL"/>
    <property type="match status" value="1"/>
</dbReference>
<evidence type="ECO:0000256" key="4">
    <source>
        <dbReference type="ARBA" id="ARBA00022679"/>
    </source>
</evidence>
<dbReference type="EC" id="2.1.1.320" evidence="7"/>
<keyword evidence="5 7" id="KW-0496">Mitochondrion</keyword>
<accession>A0A1Z5JMH1</accession>
<gene>
    <name evidence="8" type="ORF">FisN_12Lh087</name>
</gene>
<dbReference type="InterPro" id="IPR029063">
    <property type="entry name" value="SAM-dependent_MTases_sf"/>
</dbReference>
<dbReference type="GO" id="GO:0032259">
    <property type="term" value="P:methylation"/>
    <property type="evidence" value="ECO:0007669"/>
    <property type="project" value="UniProtKB-KW"/>
</dbReference>
<evidence type="ECO:0000256" key="3">
    <source>
        <dbReference type="ARBA" id="ARBA00022603"/>
    </source>
</evidence>
<name>A0A1Z5JMH1_FISSO</name>
<protein>
    <recommendedName>
        <fullName evidence="7">Protein arginine methyltransferase NDUFAF7</fullName>
        <ecNumber evidence="7">2.1.1.320</ecNumber>
    </recommendedName>
</protein>
<comment type="caution">
    <text evidence="8">The sequence shown here is derived from an EMBL/GenBank/DDBJ whole genome shotgun (WGS) entry which is preliminary data.</text>
</comment>
<evidence type="ECO:0000256" key="1">
    <source>
        <dbReference type="ARBA" id="ARBA00004173"/>
    </source>
</evidence>
<dbReference type="EMBL" id="BDSP01000087">
    <property type="protein sequence ID" value="GAX15207.1"/>
    <property type="molecule type" value="Genomic_DNA"/>
</dbReference>
<comment type="function">
    <text evidence="7">Arginine methyltransferase involved in the assembly or stability of mitochondrial NADH:ubiquinone oxidoreductase complex (complex I).</text>
</comment>
<dbReference type="InterPro" id="IPR038375">
    <property type="entry name" value="NDUFAF7_sf"/>
</dbReference>
<reference evidence="8 9" key="1">
    <citation type="journal article" date="2015" name="Plant Cell">
        <title>Oil accumulation by the oleaginous diatom Fistulifera solaris as revealed by the genome and transcriptome.</title>
        <authorList>
            <person name="Tanaka T."/>
            <person name="Maeda Y."/>
            <person name="Veluchamy A."/>
            <person name="Tanaka M."/>
            <person name="Abida H."/>
            <person name="Marechal E."/>
            <person name="Bowler C."/>
            <person name="Muto M."/>
            <person name="Sunaga Y."/>
            <person name="Tanaka M."/>
            <person name="Yoshino T."/>
            <person name="Taniguchi T."/>
            <person name="Fukuda Y."/>
            <person name="Nemoto M."/>
            <person name="Matsumoto M."/>
            <person name="Wong P.S."/>
            <person name="Aburatani S."/>
            <person name="Fujibuchi W."/>
        </authorList>
    </citation>
    <scope>NUCLEOTIDE SEQUENCE [LARGE SCALE GENOMIC DNA]</scope>
    <source>
        <strain evidence="8 9">JPCC DA0580</strain>
    </source>
</reference>
<dbReference type="OrthoDB" id="17415at2759"/>
<dbReference type="Proteomes" id="UP000198406">
    <property type="component" value="Unassembled WGS sequence"/>
</dbReference>
<evidence type="ECO:0000313" key="9">
    <source>
        <dbReference type="Proteomes" id="UP000198406"/>
    </source>
</evidence>
<sequence length="387" mass="44191">MLVRHYIAEKLAAYYAQPSAAVVGAASRRIDFRSLWGEWHWQNVYQRLYRQTAGQWLTPVELFQPYFSNTIAHFIAHHTGTFEKLQIVELGGGRGTNANGVLQALQRRSPDVYDRLIQYTLVDSSPTLLELQQETVAKEHHDKMNFRQLDLLQVAEQPNEQNSALIPDVTADTTTFVLALEVLDNLPHDKIRFRPGSQSIEQAEVHAMADGTRHEVFVPLTDPLLQQMVSQFVGHHRRPVTWFPAVAFRLLQQILEHPSATQLLIMDFDHLPEPNRLYSHHRHSTWAPGEPIITDMNDRDHLCYLTPNADQHCDILFPTDFRQLHRAAQTFHKGVVTTSKQSQFLQAYGPEQVEATQSWLTGYTPLLHDFVNCSALTVTHSPSLLSS</sequence>
<evidence type="ECO:0000313" key="8">
    <source>
        <dbReference type="EMBL" id="GAX15207.1"/>
    </source>
</evidence>
<dbReference type="GO" id="GO:0005739">
    <property type="term" value="C:mitochondrion"/>
    <property type="evidence" value="ECO:0007669"/>
    <property type="project" value="UniProtKB-SubCell"/>
</dbReference>
<evidence type="ECO:0000256" key="7">
    <source>
        <dbReference type="RuleBase" id="RU364114"/>
    </source>
</evidence>
<evidence type="ECO:0000256" key="2">
    <source>
        <dbReference type="ARBA" id="ARBA00005891"/>
    </source>
</evidence>
<dbReference type="SUPFAM" id="SSF53335">
    <property type="entry name" value="S-adenosyl-L-methionine-dependent methyltransferases"/>
    <property type="match status" value="1"/>
</dbReference>
<keyword evidence="9" id="KW-1185">Reference proteome</keyword>
<dbReference type="AlphaFoldDB" id="A0A1Z5JMH1"/>
<comment type="subcellular location">
    <subcellularLocation>
        <location evidence="1 7">Mitochondrion</location>
    </subcellularLocation>
</comment>
<dbReference type="GO" id="GO:0035243">
    <property type="term" value="F:protein-arginine omega-N symmetric methyltransferase activity"/>
    <property type="evidence" value="ECO:0007669"/>
    <property type="project" value="UniProtKB-EC"/>
</dbReference>